<organism evidence="9 10">
    <name type="scientific">Paenibacillus phytohabitans</name>
    <dbReference type="NCBI Taxonomy" id="2654978"/>
    <lineage>
        <taxon>Bacteria</taxon>
        <taxon>Bacillati</taxon>
        <taxon>Bacillota</taxon>
        <taxon>Bacilli</taxon>
        <taxon>Bacillales</taxon>
        <taxon>Paenibacillaceae</taxon>
        <taxon>Paenibacillus</taxon>
    </lineage>
</organism>
<dbReference type="InterPro" id="IPR029044">
    <property type="entry name" value="Nucleotide-diphossugar_trans"/>
</dbReference>
<keyword evidence="2 9" id="KW-0808">Transferase</keyword>
<keyword evidence="1" id="KW-0963">Cytoplasm</keyword>
<comment type="caution">
    <text evidence="9">The sequence shown here is derived from an EMBL/GenBank/DDBJ whole genome shotgun (WGS) entry which is preliminary data.</text>
</comment>
<dbReference type="InterPro" id="IPR025877">
    <property type="entry name" value="MobA-like_NTP_Trfase"/>
</dbReference>
<dbReference type="EMBL" id="WHOB01000021">
    <property type="protein sequence ID" value="NOU79059.1"/>
    <property type="molecule type" value="Genomic_DNA"/>
</dbReference>
<dbReference type="Proteomes" id="UP000596857">
    <property type="component" value="Unassembled WGS sequence"/>
</dbReference>
<feature type="domain" description="MobA-like NTP transferase" evidence="8">
    <location>
        <begin position="4"/>
        <end position="150"/>
    </location>
</feature>
<evidence type="ECO:0000256" key="2">
    <source>
        <dbReference type="ARBA" id="ARBA00022679"/>
    </source>
</evidence>
<evidence type="ECO:0000256" key="3">
    <source>
        <dbReference type="ARBA" id="ARBA00022723"/>
    </source>
</evidence>
<name>A0ABX1YFA3_9BACL</name>
<evidence type="ECO:0000256" key="5">
    <source>
        <dbReference type="ARBA" id="ARBA00022842"/>
    </source>
</evidence>
<proteinExistence type="predicted"/>
<dbReference type="CDD" id="cd02503">
    <property type="entry name" value="MobA"/>
    <property type="match status" value="1"/>
</dbReference>
<evidence type="ECO:0000313" key="10">
    <source>
        <dbReference type="Proteomes" id="UP000596857"/>
    </source>
</evidence>
<evidence type="ECO:0000256" key="4">
    <source>
        <dbReference type="ARBA" id="ARBA00022741"/>
    </source>
</evidence>
<evidence type="ECO:0000259" key="8">
    <source>
        <dbReference type="Pfam" id="PF12804"/>
    </source>
</evidence>
<keyword evidence="10" id="KW-1185">Reference proteome</keyword>
<sequence length="204" mass="22919">MLTGIILAGGQNSRMKGQNKALLTYQGERFVDRQLKEMRTVCSKIIVVTNDASPYMDYPPQGDIRYLPDIYAGHGPMSGFHAAFAGVETEYAWVVGCDIPNISAPAASWMLTRLMEGDYEAVLPVMNGKHQMLHGVYRPQRILADINERLDTRQYRLSGLLDSMHWLGVDKDDLAGAGIHEDFTADIDTPEQYKDLLHADMERE</sequence>
<evidence type="ECO:0000256" key="1">
    <source>
        <dbReference type="ARBA" id="ARBA00022490"/>
    </source>
</evidence>
<dbReference type="Gene3D" id="3.90.550.10">
    <property type="entry name" value="Spore Coat Polysaccharide Biosynthesis Protein SpsA, Chain A"/>
    <property type="match status" value="1"/>
</dbReference>
<keyword evidence="5" id="KW-0460">Magnesium</keyword>
<evidence type="ECO:0000256" key="7">
    <source>
        <dbReference type="ARBA" id="ARBA00023150"/>
    </source>
</evidence>
<keyword evidence="3" id="KW-0479">Metal-binding</keyword>
<dbReference type="PANTHER" id="PTHR19136:SF81">
    <property type="entry name" value="MOLYBDENUM COFACTOR GUANYLYLTRANSFERASE"/>
    <property type="match status" value="1"/>
</dbReference>
<dbReference type="Pfam" id="PF12804">
    <property type="entry name" value="NTP_transf_3"/>
    <property type="match status" value="1"/>
</dbReference>
<keyword evidence="6" id="KW-0342">GTP-binding</keyword>
<dbReference type="PANTHER" id="PTHR19136">
    <property type="entry name" value="MOLYBDENUM COFACTOR GUANYLYLTRANSFERASE"/>
    <property type="match status" value="1"/>
</dbReference>
<dbReference type="RefSeq" id="WP_171716987.1">
    <property type="nucleotide sequence ID" value="NZ_WHOB01000021.1"/>
</dbReference>
<dbReference type="SUPFAM" id="SSF53448">
    <property type="entry name" value="Nucleotide-diphospho-sugar transferases"/>
    <property type="match status" value="1"/>
</dbReference>
<gene>
    <name evidence="9" type="ORF">GC101_09205</name>
</gene>
<evidence type="ECO:0000256" key="6">
    <source>
        <dbReference type="ARBA" id="ARBA00023134"/>
    </source>
</evidence>
<protein>
    <submittedName>
        <fullName evidence="9">NTP transferase domain-containing protein</fullName>
    </submittedName>
</protein>
<dbReference type="InterPro" id="IPR013482">
    <property type="entry name" value="Molybde_CF_guanTrfase"/>
</dbReference>
<dbReference type="GO" id="GO:0016740">
    <property type="term" value="F:transferase activity"/>
    <property type="evidence" value="ECO:0007669"/>
    <property type="project" value="UniProtKB-KW"/>
</dbReference>
<evidence type="ECO:0000313" key="9">
    <source>
        <dbReference type="EMBL" id="NOU79059.1"/>
    </source>
</evidence>
<reference evidence="9 10" key="1">
    <citation type="submission" date="2019-10" db="EMBL/GenBank/DDBJ databases">
        <title>Description of Paenibacillus terricola sp. nov.</title>
        <authorList>
            <person name="Carlier A."/>
            <person name="Qi S."/>
        </authorList>
    </citation>
    <scope>NUCLEOTIDE SEQUENCE [LARGE SCALE GENOMIC DNA]</scope>
    <source>
        <strain evidence="9 10">LMG 31459</strain>
    </source>
</reference>
<keyword evidence="4" id="KW-0547">Nucleotide-binding</keyword>
<accession>A0ABX1YFA3</accession>
<keyword evidence="7" id="KW-0501">Molybdenum cofactor biosynthesis</keyword>